<dbReference type="InterPro" id="IPR026607">
    <property type="entry name" value="DMRT"/>
</dbReference>
<feature type="domain" description="DM" evidence="7">
    <location>
        <begin position="321"/>
        <end position="368"/>
    </location>
</feature>
<dbReference type="PANTHER" id="PTHR12322:SF110">
    <property type="entry name" value="DOUBLESEX- AND MAB-3-RELATED TRANSCRIPTION FACTOR DMD-10"/>
    <property type="match status" value="1"/>
</dbReference>
<evidence type="ECO:0000256" key="3">
    <source>
        <dbReference type="ARBA" id="ARBA00023125"/>
    </source>
</evidence>
<dbReference type="GO" id="GO:0005634">
    <property type="term" value="C:nucleus"/>
    <property type="evidence" value="ECO:0007669"/>
    <property type="project" value="UniProtKB-SubCell"/>
</dbReference>
<evidence type="ECO:0000256" key="6">
    <source>
        <dbReference type="SAM" id="MobiDB-lite"/>
    </source>
</evidence>
<dbReference type="GO" id="GO:0007548">
    <property type="term" value="P:sex differentiation"/>
    <property type="evidence" value="ECO:0007669"/>
    <property type="project" value="TreeGrafter"/>
</dbReference>
<feature type="compositionally biased region" description="Low complexity" evidence="6">
    <location>
        <begin position="514"/>
        <end position="552"/>
    </location>
</feature>
<dbReference type="GO" id="GO:0000978">
    <property type="term" value="F:RNA polymerase II cis-regulatory region sequence-specific DNA binding"/>
    <property type="evidence" value="ECO:0007669"/>
    <property type="project" value="TreeGrafter"/>
</dbReference>
<name>A0AAF5D4N1_STRER</name>
<evidence type="ECO:0000256" key="2">
    <source>
        <dbReference type="ARBA" id="ARBA00022833"/>
    </source>
</evidence>
<evidence type="ECO:0000313" key="9">
    <source>
        <dbReference type="WBParaSite" id="TCONS_00006800.p1"/>
    </source>
</evidence>
<dbReference type="SUPFAM" id="SSF82927">
    <property type="entry name" value="Cysteine-rich DNA binding domain, (DM domain)"/>
    <property type="match status" value="2"/>
</dbReference>
<feature type="region of interest" description="Disordered" evidence="6">
    <location>
        <begin position="226"/>
        <end position="251"/>
    </location>
</feature>
<dbReference type="GO" id="GO:0046872">
    <property type="term" value="F:metal ion binding"/>
    <property type="evidence" value="ECO:0007669"/>
    <property type="project" value="UniProtKB-KW"/>
</dbReference>
<accession>A0AAF5D4N1</accession>
<dbReference type="InterPro" id="IPR001275">
    <property type="entry name" value="DM_DNA-bd"/>
</dbReference>
<evidence type="ECO:0000256" key="4">
    <source>
        <dbReference type="ARBA" id="ARBA00023242"/>
    </source>
</evidence>
<feature type="DNA-binding region" description="DM" evidence="5">
    <location>
        <begin position="162"/>
        <end position="223"/>
    </location>
</feature>
<sequence length="685" mass="74783">MQKLHGITRFSQIHTFDVLFVFVNYFHSIKLFRNILKISLVTCMKDSITVLTSINNSENLSSSTLIETQDHLSFNNLQKTTDSINLLVNCTTVNNFQEHQRLLQALFNYNLIFPVVKKDFPDISNMLRFEPFNAFSALNVAAVSGFNTDSLKTGTQKRVYYCQRCLNHDRLEPRKNHKCECAYANCSCPKCILVEKRRVLNTQLHELEDVSESPINLEHVKKEVDDIYNDNGDDNGSSSEHSAGGRIKGAHKKSIQNKAMQSAFHMPVRQDLISQNDVSGSLIQNNHQYSNVNLLSVAASVAASLPFKHDGVSYTKRVPNCQKCGQHGIKSRLKGHKRVCRFKDCNCPKCQVVTERQKLMADQIKIRRRQRKDTILNITREKITQSLNAVAAITNASAQFPYVNGLNLLCQKINQPTSVNQLLQAQSNSLANSLNYSNQQNSLSYLSAAVAAAAGHQQASDLLKIQAATNLPNISTANIQATIGTLSCGNTSSGSPIQTNISTPLPLILTTNGNTSPTSSNTTSIGTMPSSPGTITATSPTSSSISSGTSSSDENTPIAAPIAINPSSGITIATSLPNPLTNISTTTQQPTNEQLYSFLANFKLFDQQNLVGNNTTNNISGLTIPAEFLCGTQQSIIQKDDNFVATVAAAIAASQASRTIESPIKVEEGTSVNNNKNTFIDVCSV</sequence>
<keyword evidence="3 5" id="KW-0238">DNA-binding</keyword>
<feature type="domain" description="DM" evidence="7">
    <location>
        <begin position="162"/>
        <end position="223"/>
    </location>
</feature>
<dbReference type="PANTHER" id="PTHR12322">
    <property type="entry name" value="DOUBLESEX AND MAB-3 RELATED TRANSCRIPTION FACTOR DMRT"/>
    <property type="match status" value="1"/>
</dbReference>
<dbReference type="Proteomes" id="UP000035681">
    <property type="component" value="Unplaced"/>
</dbReference>
<dbReference type="WBParaSite" id="TCONS_00006800.p1">
    <property type="protein sequence ID" value="TCONS_00006800.p1"/>
    <property type="gene ID" value="XLOC_004906"/>
</dbReference>
<keyword evidence="1 5" id="KW-0479">Metal-binding</keyword>
<dbReference type="FunFam" id="4.10.1040.10:FF:000001">
    <property type="entry name" value="doublesex- and mab-3-related transcription factor 1"/>
    <property type="match status" value="1"/>
</dbReference>
<dbReference type="SMART" id="SM00301">
    <property type="entry name" value="DM"/>
    <property type="match status" value="2"/>
</dbReference>
<feature type="DNA-binding region" description="DM" evidence="5">
    <location>
        <begin position="321"/>
        <end position="368"/>
    </location>
</feature>
<dbReference type="PROSITE" id="PS40000">
    <property type="entry name" value="DM_1"/>
    <property type="match status" value="2"/>
</dbReference>
<dbReference type="Pfam" id="PF00751">
    <property type="entry name" value="DM"/>
    <property type="match status" value="2"/>
</dbReference>
<organism evidence="8 9">
    <name type="scientific">Strongyloides stercoralis</name>
    <name type="common">Threadworm</name>
    <dbReference type="NCBI Taxonomy" id="6248"/>
    <lineage>
        <taxon>Eukaryota</taxon>
        <taxon>Metazoa</taxon>
        <taxon>Ecdysozoa</taxon>
        <taxon>Nematoda</taxon>
        <taxon>Chromadorea</taxon>
        <taxon>Rhabditida</taxon>
        <taxon>Tylenchina</taxon>
        <taxon>Panagrolaimomorpha</taxon>
        <taxon>Strongyloidoidea</taxon>
        <taxon>Strongyloididae</taxon>
        <taxon>Strongyloides</taxon>
    </lineage>
</organism>
<reference evidence="9" key="1">
    <citation type="submission" date="2024-02" db="UniProtKB">
        <authorList>
            <consortium name="WormBaseParasite"/>
        </authorList>
    </citation>
    <scope>IDENTIFICATION</scope>
</reference>
<feature type="region of interest" description="Disordered" evidence="6">
    <location>
        <begin position="514"/>
        <end position="558"/>
    </location>
</feature>
<evidence type="ECO:0000313" key="8">
    <source>
        <dbReference type="Proteomes" id="UP000035681"/>
    </source>
</evidence>
<comment type="subcellular location">
    <subcellularLocation>
        <location evidence="5">Nucleus</location>
    </subcellularLocation>
</comment>
<proteinExistence type="predicted"/>
<dbReference type="GO" id="GO:0000981">
    <property type="term" value="F:DNA-binding transcription factor activity, RNA polymerase II-specific"/>
    <property type="evidence" value="ECO:0007669"/>
    <property type="project" value="TreeGrafter"/>
</dbReference>
<evidence type="ECO:0000259" key="7">
    <source>
        <dbReference type="PROSITE" id="PS50809"/>
    </source>
</evidence>
<keyword evidence="4 5" id="KW-0539">Nucleus</keyword>
<dbReference type="InterPro" id="IPR036407">
    <property type="entry name" value="DM_DNA-bd_sf"/>
</dbReference>
<keyword evidence="8" id="KW-1185">Reference proteome</keyword>
<dbReference type="PROSITE" id="PS50809">
    <property type="entry name" value="DM_2"/>
    <property type="match status" value="2"/>
</dbReference>
<evidence type="ECO:0000256" key="1">
    <source>
        <dbReference type="ARBA" id="ARBA00022723"/>
    </source>
</evidence>
<dbReference type="Gene3D" id="4.10.1040.10">
    <property type="entry name" value="DM DNA-binding domain"/>
    <property type="match status" value="2"/>
</dbReference>
<keyword evidence="2 5" id="KW-0862">Zinc</keyword>
<protein>
    <submittedName>
        <fullName evidence="9">DM domain-containing protein</fullName>
    </submittedName>
</protein>
<evidence type="ECO:0000256" key="5">
    <source>
        <dbReference type="PROSITE-ProRule" id="PRU00070"/>
    </source>
</evidence>
<dbReference type="AlphaFoldDB" id="A0AAF5D4N1"/>